<evidence type="ECO:0000313" key="7">
    <source>
        <dbReference type="EMBL" id="MBM6673381.1"/>
    </source>
</evidence>
<accession>A0A938WRK1</accession>
<evidence type="ECO:0000256" key="4">
    <source>
        <dbReference type="ARBA" id="ARBA00022989"/>
    </source>
</evidence>
<protein>
    <submittedName>
        <fullName evidence="7">Lipopolysaccharide biosynthesis protein</fullName>
    </submittedName>
</protein>
<dbReference type="PANTHER" id="PTHR30250">
    <property type="entry name" value="PST FAMILY PREDICTED COLANIC ACID TRANSPORTER"/>
    <property type="match status" value="1"/>
</dbReference>
<feature type="transmembrane region" description="Helical" evidence="6">
    <location>
        <begin position="161"/>
        <end position="182"/>
    </location>
</feature>
<keyword evidence="3 6" id="KW-0812">Transmembrane</keyword>
<feature type="transmembrane region" description="Helical" evidence="6">
    <location>
        <begin position="16"/>
        <end position="33"/>
    </location>
</feature>
<comment type="subcellular location">
    <subcellularLocation>
        <location evidence="1">Cell membrane</location>
        <topology evidence="1">Multi-pass membrane protein</topology>
    </subcellularLocation>
</comment>
<feature type="transmembrane region" description="Helical" evidence="6">
    <location>
        <begin position="347"/>
        <end position="369"/>
    </location>
</feature>
<dbReference type="PANTHER" id="PTHR30250:SF26">
    <property type="entry name" value="PSMA PROTEIN"/>
    <property type="match status" value="1"/>
</dbReference>
<proteinExistence type="predicted"/>
<feature type="transmembrane region" description="Helical" evidence="6">
    <location>
        <begin position="441"/>
        <end position="460"/>
    </location>
</feature>
<feature type="transmembrane region" description="Helical" evidence="6">
    <location>
        <begin position="407"/>
        <end position="429"/>
    </location>
</feature>
<organism evidence="7 8">
    <name type="scientific">Marseilla massiliensis</name>
    <dbReference type="NCBI Taxonomy" id="1841864"/>
    <lineage>
        <taxon>Bacteria</taxon>
        <taxon>Pseudomonadati</taxon>
        <taxon>Bacteroidota</taxon>
        <taxon>Bacteroidia</taxon>
        <taxon>Bacteroidales</taxon>
        <taxon>Prevotellaceae</taxon>
        <taxon>Marseilla</taxon>
    </lineage>
</organism>
<evidence type="ECO:0000256" key="5">
    <source>
        <dbReference type="ARBA" id="ARBA00023136"/>
    </source>
</evidence>
<gene>
    <name evidence="7" type="ORF">H6A34_05780</name>
</gene>
<dbReference type="InterPro" id="IPR050833">
    <property type="entry name" value="Poly_Biosynth_Transport"/>
</dbReference>
<feature type="transmembrane region" description="Helical" evidence="6">
    <location>
        <begin position="128"/>
        <end position="149"/>
    </location>
</feature>
<feature type="transmembrane region" description="Helical" evidence="6">
    <location>
        <begin position="93"/>
        <end position="116"/>
    </location>
</feature>
<feature type="transmembrane region" description="Helical" evidence="6">
    <location>
        <begin position="188"/>
        <end position="206"/>
    </location>
</feature>
<keyword evidence="4 6" id="KW-1133">Transmembrane helix</keyword>
<feature type="transmembrane region" description="Helical" evidence="6">
    <location>
        <begin position="315"/>
        <end position="335"/>
    </location>
</feature>
<dbReference type="AlphaFoldDB" id="A0A938WRK1"/>
<feature type="transmembrane region" description="Helical" evidence="6">
    <location>
        <begin position="45"/>
        <end position="63"/>
    </location>
</feature>
<dbReference type="GO" id="GO:0005886">
    <property type="term" value="C:plasma membrane"/>
    <property type="evidence" value="ECO:0007669"/>
    <property type="project" value="UniProtKB-SubCell"/>
</dbReference>
<reference evidence="7" key="2">
    <citation type="journal article" date="2021" name="Sci. Rep.">
        <title>The distribution of antibiotic resistance genes in chicken gut microbiota commensals.</title>
        <authorList>
            <person name="Juricova H."/>
            <person name="Matiasovicova J."/>
            <person name="Kubasova T."/>
            <person name="Cejkova D."/>
            <person name="Rychlik I."/>
        </authorList>
    </citation>
    <scope>NUCLEOTIDE SEQUENCE</scope>
    <source>
        <strain evidence="7">An824</strain>
    </source>
</reference>
<feature type="transmembrane region" description="Helical" evidence="6">
    <location>
        <begin position="381"/>
        <end position="401"/>
    </location>
</feature>
<comment type="caution">
    <text evidence="7">The sequence shown here is derived from an EMBL/GenBank/DDBJ whole genome shotgun (WGS) entry which is preliminary data.</text>
</comment>
<evidence type="ECO:0000256" key="3">
    <source>
        <dbReference type="ARBA" id="ARBA00022692"/>
    </source>
</evidence>
<evidence type="ECO:0000256" key="2">
    <source>
        <dbReference type="ARBA" id="ARBA00022475"/>
    </source>
</evidence>
<reference evidence="7" key="1">
    <citation type="submission" date="2020-08" db="EMBL/GenBank/DDBJ databases">
        <authorList>
            <person name="Cejkova D."/>
            <person name="Kubasova T."/>
            <person name="Jahodarova E."/>
            <person name="Rychlik I."/>
        </authorList>
    </citation>
    <scope>NUCLEOTIDE SEQUENCE</scope>
    <source>
        <strain evidence="7">An824</strain>
    </source>
</reference>
<keyword evidence="8" id="KW-1185">Reference proteome</keyword>
<dbReference type="EMBL" id="JACJJG010000020">
    <property type="protein sequence ID" value="MBM6673381.1"/>
    <property type="molecule type" value="Genomic_DNA"/>
</dbReference>
<keyword evidence="5 6" id="KW-0472">Membrane</keyword>
<keyword evidence="2" id="KW-1003">Cell membrane</keyword>
<evidence type="ECO:0000256" key="1">
    <source>
        <dbReference type="ARBA" id="ARBA00004651"/>
    </source>
</evidence>
<feature type="transmembrane region" description="Helical" evidence="6">
    <location>
        <begin position="466"/>
        <end position="489"/>
    </location>
</feature>
<name>A0A938WRK1_9BACT</name>
<dbReference type="Proteomes" id="UP000706891">
    <property type="component" value="Unassembled WGS sequence"/>
</dbReference>
<sequence>MSDTSVNNKRIAKNTLLLYMRTLFIMLVTLYTSRVVLNTLGVTDYGVYNVVGGVVAMFGFINGSMSSATQRYITFALGKGDMKRLQTVFSTSLQIHFLIAALIVVLGETVGLWFMYTQMQIPADRMDAAFWVLQCSIVSTVVMIVSVPYNADIIAHEKMSVFAYISILEAVLKFAIVYALVISPFDKLIFYAFLILAVQLLIRFCYNHYCNRHFEESKYRHVWDKSFFKEMTSFAGWSMFGNLAGVLFGQGLNMLLNVFFGPVVNAARAVAVQVQSAIQQFIGNFQMALNPQITKTYAKGEMEDMHKLMFRSARFSFYLLFFLSLPVLFETNFILTVWLKTVPDNTVVFLRIMICTSLIYTLSNPLMVANQATGKVRKYQAICGSILLMILPVSYVCLKLGCPAYSVFLVHFAVESITQLVRMVLLRPLIGIRIVDYIKNIYTRVLFVVVLSVIAPFIIYDNMDDTVARFFVVCLICMLSVGTVAYTIGLSKNERTFVRSKVVAFTNKIFHK</sequence>
<evidence type="ECO:0000256" key="6">
    <source>
        <dbReference type="SAM" id="Phobius"/>
    </source>
</evidence>
<evidence type="ECO:0000313" key="8">
    <source>
        <dbReference type="Proteomes" id="UP000706891"/>
    </source>
</evidence>